<reference evidence="1" key="1">
    <citation type="submission" date="2019-08" db="EMBL/GenBank/DDBJ databases">
        <authorList>
            <person name="Kucharzyk K."/>
            <person name="Murdoch R.W."/>
            <person name="Higgins S."/>
            <person name="Loffler F."/>
        </authorList>
    </citation>
    <scope>NUCLEOTIDE SEQUENCE</scope>
</reference>
<dbReference type="InterPro" id="IPR006448">
    <property type="entry name" value="Phage_term_ssu_P27"/>
</dbReference>
<organism evidence="1">
    <name type="scientific">bioreactor metagenome</name>
    <dbReference type="NCBI Taxonomy" id="1076179"/>
    <lineage>
        <taxon>unclassified sequences</taxon>
        <taxon>metagenomes</taxon>
        <taxon>ecological metagenomes</taxon>
    </lineage>
</organism>
<proteinExistence type="predicted"/>
<evidence type="ECO:0008006" key="2">
    <source>
        <dbReference type="Google" id="ProtNLM"/>
    </source>
</evidence>
<name>A0A645F6A3_9ZZZZ</name>
<evidence type="ECO:0000313" key="1">
    <source>
        <dbReference type="EMBL" id="MPN09717.1"/>
    </source>
</evidence>
<dbReference type="EMBL" id="VSSQ01055843">
    <property type="protein sequence ID" value="MPN09717.1"/>
    <property type="molecule type" value="Genomic_DNA"/>
</dbReference>
<gene>
    <name evidence="1" type="ORF">SDC9_157009</name>
</gene>
<sequence length="104" mass="11894">MASAKKIKDSLKNQLEKKGANVDHFLGLIDDYIWYFNQEKAMQKDIKDRGLIIKTTSASGYPIEKENPSIKNAMAYNKQKLAILKELQLTTQNCVLEDDEDETL</sequence>
<comment type="caution">
    <text evidence="1">The sequence shown here is derived from an EMBL/GenBank/DDBJ whole genome shotgun (WGS) entry which is preliminary data.</text>
</comment>
<protein>
    <recommendedName>
        <fullName evidence="2">Phage terminase small subunit P27 family</fullName>
    </recommendedName>
</protein>
<dbReference type="AlphaFoldDB" id="A0A645F6A3"/>
<dbReference type="Pfam" id="PF05119">
    <property type="entry name" value="Terminase_4"/>
    <property type="match status" value="1"/>
</dbReference>
<accession>A0A645F6A3</accession>